<dbReference type="RefSeq" id="WP_126862893.1">
    <property type="nucleotide sequence ID" value="NZ_JAUSTX010000002.1"/>
</dbReference>
<comment type="cofactor">
    <cofactor evidence="2">
        <name>Zn(2+)</name>
        <dbReference type="ChEBI" id="CHEBI:29105"/>
    </cofactor>
</comment>
<keyword evidence="6" id="KW-0862">Zinc</keyword>
<evidence type="ECO:0000256" key="1">
    <source>
        <dbReference type="ARBA" id="ARBA00001941"/>
    </source>
</evidence>
<dbReference type="Pfam" id="PF07687">
    <property type="entry name" value="M20_dimer"/>
    <property type="match status" value="1"/>
</dbReference>
<dbReference type="Gene3D" id="3.40.630.10">
    <property type="entry name" value="Zn peptidases"/>
    <property type="match status" value="1"/>
</dbReference>
<dbReference type="InterPro" id="IPR036264">
    <property type="entry name" value="Bact_exopeptidase_dim_dom"/>
</dbReference>
<gene>
    <name evidence="9" type="ORF">ELQ35_00450</name>
</gene>
<dbReference type="GO" id="GO:0016787">
    <property type="term" value="F:hydrolase activity"/>
    <property type="evidence" value="ECO:0007669"/>
    <property type="project" value="UniProtKB-KW"/>
</dbReference>
<dbReference type="OrthoDB" id="9792335at2"/>
<dbReference type="InterPro" id="IPR050072">
    <property type="entry name" value="Peptidase_M20A"/>
</dbReference>
<proteinExistence type="inferred from homology"/>
<evidence type="ECO:0000256" key="3">
    <source>
        <dbReference type="ARBA" id="ARBA00006247"/>
    </source>
</evidence>
<evidence type="ECO:0000313" key="10">
    <source>
        <dbReference type="Proteomes" id="UP000267430"/>
    </source>
</evidence>
<dbReference type="SUPFAM" id="SSF53187">
    <property type="entry name" value="Zn-dependent exopeptidases"/>
    <property type="match status" value="1"/>
</dbReference>
<evidence type="ECO:0000256" key="4">
    <source>
        <dbReference type="ARBA" id="ARBA00022723"/>
    </source>
</evidence>
<comment type="caution">
    <text evidence="9">The sequence shown here is derived from an EMBL/GenBank/DDBJ whole genome shotgun (WGS) entry which is preliminary data.</text>
</comment>
<sequence>MAHGHDIQQWLKQHRMKGIKLLQRLVQEPSRRGQEGKAQALMAETCRELGLSIDLWEIGDEKLRNHPNFYCDRTDFSGNPNLVAVKKGKGGGKSLILNGHIDVVPEGNLTDWQEDPFSGMVQDGKVFGRGTTDMKGGTVSLILALEAIISLEIELKGDVIFQSVIEEESGGAGTLAAVLRGYHADGAIIPEPTNMKLFPLQQGSMWFRLTIKGKSAHGGTRYEGVNAIELAMDVINEITKLEKERNDMLNHPLYKTIPIPIPINIGKISSGEWPSSVPDTAVIEGRFGIAPAETMEAAERALEDCIARLNTGNEWFQAKPIELELFGARWLPGNLELNHPLMQTISESFLAVKGKQPVIEAAPWGTDGGYLSNIGGIPVVVFGPGKTELAHDADEYIEIDKVIEAAEIIALSIINWCGTAEPAVYEGGTENET</sequence>
<comment type="similarity">
    <text evidence="3">Belongs to the peptidase M20A family.</text>
</comment>
<dbReference type="InterPro" id="IPR011650">
    <property type="entry name" value="Peptidase_M20_dimer"/>
</dbReference>
<keyword evidence="5" id="KW-0378">Hydrolase</keyword>
<dbReference type="GO" id="GO:0046872">
    <property type="term" value="F:metal ion binding"/>
    <property type="evidence" value="ECO:0007669"/>
    <property type="project" value="UniProtKB-KW"/>
</dbReference>
<keyword evidence="7" id="KW-0170">Cobalt</keyword>
<evidence type="ECO:0000313" key="9">
    <source>
        <dbReference type="EMBL" id="RUQ32602.1"/>
    </source>
</evidence>
<dbReference type="Gene3D" id="3.30.70.360">
    <property type="match status" value="1"/>
</dbReference>
<protein>
    <submittedName>
        <fullName evidence="9">Peptidase</fullName>
    </submittedName>
</protein>
<dbReference type="InterPro" id="IPR010182">
    <property type="entry name" value="ArgE/DapE"/>
</dbReference>
<dbReference type="EMBL" id="RYZZ01000001">
    <property type="protein sequence ID" value="RUQ32602.1"/>
    <property type="molecule type" value="Genomic_DNA"/>
</dbReference>
<evidence type="ECO:0000256" key="6">
    <source>
        <dbReference type="ARBA" id="ARBA00022833"/>
    </source>
</evidence>
<dbReference type="PANTHER" id="PTHR43808:SF25">
    <property type="entry name" value="PEPTIDASE M20 DIMERISATION DOMAIN-CONTAINING PROTEIN"/>
    <property type="match status" value="1"/>
</dbReference>
<dbReference type="InterPro" id="IPR002933">
    <property type="entry name" value="Peptidase_M20"/>
</dbReference>
<dbReference type="Pfam" id="PF01546">
    <property type="entry name" value="Peptidase_M20"/>
    <property type="match status" value="1"/>
</dbReference>
<keyword evidence="10" id="KW-1185">Reference proteome</keyword>
<dbReference type="NCBIfam" id="NF005373">
    <property type="entry name" value="PRK06915.1"/>
    <property type="match status" value="1"/>
</dbReference>
<accession>A0A3S0U2D0</accession>
<dbReference type="NCBIfam" id="TIGR01910">
    <property type="entry name" value="DapE-ArgE"/>
    <property type="match status" value="1"/>
</dbReference>
<evidence type="ECO:0000256" key="2">
    <source>
        <dbReference type="ARBA" id="ARBA00001947"/>
    </source>
</evidence>
<organism evidence="9 10">
    <name type="scientific">Peribacillus cavernae</name>
    <dbReference type="NCBI Taxonomy" id="1674310"/>
    <lineage>
        <taxon>Bacteria</taxon>
        <taxon>Bacillati</taxon>
        <taxon>Bacillota</taxon>
        <taxon>Bacilli</taxon>
        <taxon>Bacillales</taxon>
        <taxon>Bacillaceae</taxon>
        <taxon>Peribacillus</taxon>
    </lineage>
</organism>
<evidence type="ECO:0000256" key="5">
    <source>
        <dbReference type="ARBA" id="ARBA00022801"/>
    </source>
</evidence>
<reference evidence="9 10" key="1">
    <citation type="submission" date="2018-12" db="EMBL/GenBank/DDBJ databases">
        <title>Bacillus chawlae sp. nov., Bacillus glennii sp. nov., and Bacillus saganii sp. nov. Isolated from the Vehicle Assembly Building at Kennedy Space Center where the Viking Spacecraft were Assembled.</title>
        <authorList>
            <person name="Seuylemezian A."/>
            <person name="Vaishampayan P."/>
        </authorList>
    </citation>
    <scope>NUCLEOTIDE SEQUENCE [LARGE SCALE GENOMIC DNA]</scope>
    <source>
        <strain evidence="9 10">L5</strain>
    </source>
</reference>
<evidence type="ECO:0000256" key="7">
    <source>
        <dbReference type="ARBA" id="ARBA00023285"/>
    </source>
</evidence>
<feature type="domain" description="Peptidase M20 dimerisation" evidence="8">
    <location>
        <begin position="201"/>
        <end position="308"/>
    </location>
</feature>
<dbReference type="SUPFAM" id="SSF55031">
    <property type="entry name" value="Bacterial exopeptidase dimerisation domain"/>
    <property type="match status" value="1"/>
</dbReference>
<dbReference type="AlphaFoldDB" id="A0A3S0U2D0"/>
<dbReference type="Proteomes" id="UP000267430">
    <property type="component" value="Unassembled WGS sequence"/>
</dbReference>
<evidence type="ECO:0000259" key="8">
    <source>
        <dbReference type="Pfam" id="PF07687"/>
    </source>
</evidence>
<name>A0A3S0U2D0_9BACI</name>
<keyword evidence="4" id="KW-0479">Metal-binding</keyword>
<dbReference type="PANTHER" id="PTHR43808">
    <property type="entry name" value="ACETYLORNITHINE DEACETYLASE"/>
    <property type="match status" value="1"/>
</dbReference>
<comment type="cofactor">
    <cofactor evidence="1">
        <name>Co(2+)</name>
        <dbReference type="ChEBI" id="CHEBI:48828"/>
    </cofactor>
</comment>